<evidence type="ECO:0000259" key="6">
    <source>
        <dbReference type="SMART" id="SM00245"/>
    </source>
</evidence>
<dbReference type="PANTHER" id="PTHR32060">
    <property type="entry name" value="TAIL-SPECIFIC PROTEASE"/>
    <property type="match status" value="1"/>
</dbReference>
<accession>A0A9K3PKT8</accession>
<feature type="transmembrane region" description="Helical" evidence="5">
    <location>
        <begin position="185"/>
        <end position="206"/>
    </location>
</feature>
<dbReference type="CDD" id="cd07560">
    <property type="entry name" value="Peptidase_S41_CPP"/>
    <property type="match status" value="1"/>
</dbReference>
<evidence type="ECO:0000256" key="3">
    <source>
        <dbReference type="ARBA" id="ARBA00022825"/>
    </source>
</evidence>
<feature type="compositionally biased region" description="Low complexity" evidence="4">
    <location>
        <begin position="47"/>
        <end position="64"/>
    </location>
</feature>
<reference evidence="7" key="2">
    <citation type="submission" date="2021-04" db="EMBL/GenBank/DDBJ databases">
        <authorList>
            <person name="Podell S."/>
        </authorList>
    </citation>
    <scope>NUCLEOTIDE SEQUENCE</scope>
    <source>
        <strain evidence="7">Hildebrandi</strain>
    </source>
</reference>
<dbReference type="InterPro" id="IPR004447">
    <property type="entry name" value="Peptidase_S41A"/>
</dbReference>
<keyword evidence="5" id="KW-0812">Transmembrane</keyword>
<dbReference type="EMBL" id="JAGRRH010000018">
    <property type="protein sequence ID" value="KAG7351160.1"/>
    <property type="molecule type" value="Genomic_DNA"/>
</dbReference>
<evidence type="ECO:0000313" key="7">
    <source>
        <dbReference type="EMBL" id="KAG7351160.1"/>
    </source>
</evidence>
<keyword evidence="2" id="KW-0378">Hydrolase</keyword>
<dbReference type="SMART" id="SM00245">
    <property type="entry name" value="TSPc"/>
    <property type="match status" value="1"/>
</dbReference>
<feature type="domain" description="Tail specific protease" evidence="6">
    <location>
        <begin position="449"/>
        <end position="647"/>
    </location>
</feature>
<feature type="region of interest" description="Disordered" evidence="4">
    <location>
        <begin position="321"/>
        <end position="361"/>
    </location>
</feature>
<dbReference type="PANTHER" id="PTHR32060:SF22">
    <property type="entry name" value="CARBOXYL-TERMINAL-PROCESSING PEPTIDASE 3, CHLOROPLASTIC"/>
    <property type="match status" value="1"/>
</dbReference>
<evidence type="ECO:0000313" key="8">
    <source>
        <dbReference type="Proteomes" id="UP000693970"/>
    </source>
</evidence>
<dbReference type="Proteomes" id="UP000693970">
    <property type="component" value="Unassembled WGS sequence"/>
</dbReference>
<evidence type="ECO:0000256" key="2">
    <source>
        <dbReference type="ARBA" id="ARBA00022801"/>
    </source>
</evidence>
<reference evidence="7" key="1">
    <citation type="journal article" date="2021" name="Sci. Rep.">
        <title>Diploid genomic architecture of Nitzschia inconspicua, an elite biomass production diatom.</title>
        <authorList>
            <person name="Oliver A."/>
            <person name="Podell S."/>
            <person name="Pinowska A."/>
            <person name="Traller J.C."/>
            <person name="Smith S.R."/>
            <person name="McClure R."/>
            <person name="Beliaev A."/>
            <person name="Bohutskyi P."/>
            <person name="Hill E.A."/>
            <person name="Rabines A."/>
            <person name="Zheng H."/>
            <person name="Allen L.Z."/>
            <person name="Kuo A."/>
            <person name="Grigoriev I.V."/>
            <person name="Allen A.E."/>
            <person name="Hazlebeck D."/>
            <person name="Allen E.E."/>
        </authorList>
    </citation>
    <scope>NUCLEOTIDE SEQUENCE</scope>
    <source>
        <strain evidence="7">Hildebrandi</strain>
    </source>
</reference>
<dbReference type="AlphaFoldDB" id="A0A9K3PKT8"/>
<feature type="region of interest" description="Disordered" evidence="4">
    <location>
        <begin position="47"/>
        <end position="66"/>
    </location>
</feature>
<comment type="caution">
    <text evidence="7">The sequence shown here is derived from an EMBL/GenBank/DDBJ whole genome shotgun (WGS) entry which is preliminary data.</text>
</comment>
<dbReference type="InterPro" id="IPR005151">
    <property type="entry name" value="Tail-specific_protease"/>
</dbReference>
<keyword evidence="5" id="KW-1133">Transmembrane helix</keyword>
<gene>
    <name evidence="7" type="ORF">IV203_010520</name>
</gene>
<dbReference type="GO" id="GO:0006508">
    <property type="term" value="P:proteolysis"/>
    <property type="evidence" value="ECO:0007669"/>
    <property type="project" value="UniProtKB-KW"/>
</dbReference>
<evidence type="ECO:0000256" key="4">
    <source>
        <dbReference type="SAM" id="MobiDB-lite"/>
    </source>
</evidence>
<protein>
    <submittedName>
        <fullName evidence="7">Carboxyl-terminal protease</fullName>
    </submittedName>
</protein>
<dbReference type="GO" id="GO:0008236">
    <property type="term" value="F:serine-type peptidase activity"/>
    <property type="evidence" value="ECO:0007669"/>
    <property type="project" value="UniProtKB-KW"/>
</dbReference>
<dbReference type="GO" id="GO:0004175">
    <property type="term" value="F:endopeptidase activity"/>
    <property type="evidence" value="ECO:0007669"/>
    <property type="project" value="TreeGrafter"/>
</dbReference>
<feature type="transmembrane region" description="Helical" evidence="5">
    <location>
        <begin position="6"/>
        <end position="29"/>
    </location>
</feature>
<sequence length="887" mass="97208">MYRMPSTTTIVAVAILAATTMFSVDALLLQQQRRLVTPISLPISTSSTSSLTMMSSDDTDTNTSELSKRQRLRLGFQRDILSEVGFSSGLRRHRRHHHRRNRSVDATVSWKNSKALSAWGKKDEPSKEKDNNKKTDKIWDKFTTSMEEWKEDVSQKILSVLPAPLMELLTNILTKIQEWMPNLKLAVLSFVTGGVVMLSAILVPVYSSVESLSEPVTLFETILADLDAGYVDPVDTNKLFETGVSAMLRSLDPYTEYESSNDAQILNEGIMGKYGGVGLVIAGVTPKDVAEMQKLTTAPPTTTIQQPTAPDASQLLPQDAIEDSMTPPEGGNDAKSSTQTKKGVPKARFISTDNDELDLDDEEDEEERLVMEKQQRQFKAIAKAQEKGIRVVSAFEGYAFDYGMRVGDRLKQVDDLMVTTETSVEDVRNVLRGEPGTMVTIKFERDGVPGIQEVTMPRTVVQLRDVKLATLVGKPSDGIGYISLSGFAASAGAEVRGAILALEQAAEDASNGAHSLKGLILDLRGNPGGLLTSAVDVASLLVPNGSDIVSAKGRGFPGVIYRSRVEPLLDPSTRLAVLVNRGTASAAEIVSGAVQDLDVGVIIGTDRTFGKGLVQNVESLPFDSALKFTVAKYYTPSGRCIQGVQYKEGGGLREEDGKYQASRVAKKDRQVFYTKGGRMVRDGGGIEADYKVPAPKASALEVTLLRSDIMNEFASHWSQKYELTNNFEVTDDVYREFQDFVEAKRQAGDIKLEGLYSGALEDLKRALKQSGYKGSEREVEHLTSHIVKDIKSDFEKYKKDIKEDIATSILARYLPESLIMERGLKTDTQVQEAVKLLSNNKSFEKILAKGSTNERVQANVADSSSVTVSSLELEDQQRDGASLSVDF</sequence>
<keyword evidence="3" id="KW-0720">Serine protease</keyword>
<keyword evidence="1 7" id="KW-0645">Protease</keyword>
<evidence type="ECO:0000256" key="5">
    <source>
        <dbReference type="SAM" id="Phobius"/>
    </source>
</evidence>
<evidence type="ECO:0000256" key="1">
    <source>
        <dbReference type="ARBA" id="ARBA00022670"/>
    </source>
</evidence>
<keyword evidence="8" id="KW-1185">Reference proteome</keyword>
<proteinExistence type="predicted"/>
<keyword evidence="5" id="KW-0472">Membrane</keyword>
<dbReference type="Pfam" id="PF03572">
    <property type="entry name" value="Peptidase_S41"/>
    <property type="match status" value="1"/>
</dbReference>
<organism evidence="7 8">
    <name type="scientific">Nitzschia inconspicua</name>
    <dbReference type="NCBI Taxonomy" id="303405"/>
    <lineage>
        <taxon>Eukaryota</taxon>
        <taxon>Sar</taxon>
        <taxon>Stramenopiles</taxon>
        <taxon>Ochrophyta</taxon>
        <taxon>Bacillariophyta</taxon>
        <taxon>Bacillariophyceae</taxon>
        <taxon>Bacillariophycidae</taxon>
        <taxon>Bacillariales</taxon>
        <taxon>Bacillariaceae</taxon>
        <taxon>Nitzschia</taxon>
    </lineage>
</organism>
<name>A0A9K3PKT8_9STRA</name>
<dbReference type="OrthoDB" id="43580at2759"/>